<reference evidence="4 5" key="2">
    <citation type="journal article" date="2019" name="PLoS Negl. Trop. Dis.">
        <title>Revisiting the worldwide diversity of Leptospira species in the environment.</title>
        <authorList>
            <person name="Vincent A.T."/>
            <person name="Schiettekatte O."/>
            <person name="Bourhy P."/>
            <person name="Veyrier F.J."/>
            <person name="Picardeau M."/>
        </authorList>
    </citation>
    <scope>NUCLEOTIDE SEQUENCE [LARGE SCALE GENOMIC DNA]</scope>
    <source>
        <strain evidence="3 5">201800273</strain>
        <strain evidence="4">201800295</strain>
    </source>
</reference>
<protein>
    <submittedName>
        <fullName evidence="3">N-acetyltransferase</fullName>
    </submittedName>
</protein>
<dbReference type="Proteomes" id="UP000297617">
    <property type="component" value="Unassembled WGS sequence"/>
</dbReference>
<dbReference type="PROSITE" id="PS51186">
    <property type="entry name" value="GNAT"/>
    <property type="match status" value="1"/>
</dbReference>
<evidence type="ECO:0000259" key="1">
    <source>
        <dbReference type="PROSITE" id="PS51186"/>
    </source>
</evidence>
<evidence type="ECO:0000313" key="4">
    <source>
        <dbReference type="Proteomes" id="UP000297617"/>
    </source>
</evidence>
<gene>
    <name evidence="2" type="ORF">EHQ10_12935</name>
    <name evidence="3" type="ORF">EHQ43_18285</name>
</gene>
<organism evidence="3 5">
    <name type="scientific">Leptospira bouyouniensis</name>
    <dbReference type="NCBI Taxonomy" id="2484911"/>
    <lineage>
        <taxon>Bacteria</taxon>
        <taxon>Pseudomonadati</taxon>
        <taxon>Spirochaetota</taxon>
        <taxon>Spirochaetia</taxon>
        <taxon>Leptospirales</taxon>
        <taxon>Leptospiraceae</taxon>
        <taxon>Leptospira</taxon>
    </lineage>
</organism>
<name>A0A7I0IIC4_9LEPT</name>
<keyword evidence="4" id="KW-1185">Reference proteome</keyword>
<evidence type="ECO:0000313" key="2">
    <source>
        <dbReference type="EMBL" id="TGK48778.1"/>
    </source>
</evidence>
<dbReference type="GO" id="GO:0016747">
    <property type="term" value="F:acyltransferase activity, transferring groups other than amino-acyl groups"/>
    <property type="evidence" value="ECO:0007669"/>
    <property type="project" value="InterPro"/>
</dbReference>
<dbReference type="EMBL" id="RQFD01000015">
    <property type="protein sequence ID" value="TGK48778.1"/>
    <property type="molecule type" value="Genomic_DNA"/>
</dbReference>
<dbReference type="SUPFAM" id="SSF55729">
    <property type="entry name" value="Acyl-CoA N-acyltransferases (Nat)"/>
    <property type="match status" value="1"/>
</dbReference>
<sequence length="176" mass="20688">MIHTFLKDYYLRPLRKTDLDGPYSSWFSDQTITKYSSHGKFFKNENYFLSFYENLNREDQVVLAIFHTLDGHIGNLSLQDISWINRTAEFAIIIGNQNHQNKGVSYEASKYILEHGFNKLNLNKIYCGTSDQNIGMQRLALKLGMKEEGRRVDHLFLEGSYHDVLMYYILAKDWKT</sequence>
<accession>A0A7I0IIC4</accession>
<proteinExistence type="predicted"/>
<dbReference type="AlphaFoldDB" id="A0A7I0IIC4"/>
<dbReference type="Pfam" id="PF13302">
    <property type="entry name" value="Acetyltransf_3"/>
    <property type="match status" value="1"/>
</dbReference>
<dbReference type="Proteomes" id="UP000297641">
    <property type="component" value="Unassembled WGS sequence"/>
</dbReference>
<dbReference type="PANTHER" id="PTHR43415:SF3">
    <property type="entry name" value="GNAT-FAMILY ACETYLTRANSFERASE"/>
    <property type="match status" value="1"/>
</dbReference>
<keyword evidence="3" id="KW-0808">Transferase</keyword>
<evidence type="ECO:0000313" key="3">
    <source>
        <dbReference type="EMBL" id="TGL02307.1"/>
    </source>
</evidence>
<dbReference type="PANTHER" id="PTHR43415">
    <property type="entry name" value="SPERMIDINE N(1)-ACETYLTRANSFERASE"/>
    <property type="match status" value="1"/>
</dbReference>
<reference evidence="2" key="1">
    <citation type="submission" date="2018-10" db="EMBL/GenBank/DDBJ databases">
        <authorList>
            <person name="Vincent A.T."/>
            <person name="Schiettekatte O."/>
            <person name="Bourhy P."/>
            <person name="Veyrier F.J."/>
            <person name="Picardeau M."/>
        </authorList>
    </citation>
    <scope>NUCLEOTIDE SEQUENCE</scope>
    <source>
        <strain evidence="2">201800295</strain>
    </source>
</reference>
<comment type="caution">
    <text evidence="3">The sequence shown here is derived from an EMBL/GenBank/DDBJ whole genome shotgun (WGS) entry which is preliminary data.</text>
</comment>
<dbReference type="InterPro" id="IPR000182">
    <property type="entry name" value="GNAT_dom"/>
</dbReference>
<dbReference type="EMBL" id="RQFT01000015">
    <property type="protein sequence ID" value="TGL02307.1"/>
    <property type="molecule type" value="Genomic_DNA"/>
</dbReference>
<dbReference type="InterPro" id="IPR016181">
    <property type="entry name" value="Acyl_CoA_acyltransferase"/>
</dbReference>
<dbReference type="Gene3D" id="3.40.630.30">
    <property type="match status" value="1"/>
</dbReference>
<evidence type="ECO:0000313" key="5">
    <source>
        <dbReference type="Proteomes" id="UP000297641"/>
    </source>
</evidence>
<feature type="domain" description="N-acetyltransferase" evidence="1">
    <location>
        <begin position="9"/>
        <end position="171"/>
    </location>
</feature>